<evidence type="ECO:0000259" key="14">
    <source>
        <dbReference type="Pfam" id="PF07715"/>
    </source>
</evidence>
<evidence type="ECO:0000313" key="15">
    <source>
        <dbReference type="EMBL" id="MBK0396778.1"/>
    </source>
</evidence>
<keyword evidence="7 10" id="KW-0472">Membrane</keyword>
<dbReference type="RefSeq" id="WP_200522845.1">
    <property type="nucleotide sequence ID" value="NZ_JAEHNZ010000003.1"/>
</dbReference>
<feature type="domain" description="TonB-dependent receptor-like beta-barrel" evidence="13">
    <location>
        <begin position="175"/>
        <end position="621"/>
    </location>
</feature>
<accession>A0ABS1BUE3</accession>
<dbReference type="InterPro" id="IPR012910">
    <property type="entry name" value="Plug_dom"/>
</dbReference>
<evidence type="ECO:0000256" key="1">
    <source>
        <dbReference type="ARBA" id="ARBA00004571"/>
    </source>
</evidence>
<dbReference type="EMBL" id="JAEHNZ010000003">
    <property type="protein sequence ID" value="MBK0396778.1"/>
    <property type="molecule type" value="Genomic_DNA"/>
</dbReference>
<evidence type="ECO:0000256" key="9">
    <source>
        <dbReference type="ARBA" id="ARBA00023237"/>
    </source>
</evidence>
<dbReference type="Pfam" id="PF00593">
    <property type="entry name" value="TonB_dep_Rec_b-barrel"/>
    <property type="match status" value="1"/>
</dbReference>
<dbReference type="PANTHER" id="PTHR30069:SF41">
    <property type="entry name" value="HEME_HEMOPEXIN UTILIZATION PROTEIN C"/>
    <property type="match status" value="1"/>
</dbReference>
<comment type="similarity">
    <text evidence="2 10 11">Belongs to the TonB-dependent receptor family.</text>
</comment>
<evidence type="ECO:0000256" key="5">
    <source>
        <dbReference type="ARBA" id="ARBA00022692"/>
    </source>
</evidence>
<feature type="domain" description="TonB-dependent receptor plug" evidence="14">
    <location>
        <begin position="42"/>
        <end position="141"/>
    </location>
</feature>
<keyword evidence="6 11" id="KW-0798">TonB box</keyword>
<keyword evidence="4 10" id="KW-1134">Transmembrane beta strand</keyword>
<dbReference type="Proteomes" id="UP000614058">
    <property type="component" value="Unassembled WGS sequence"/>
</dbReference>
<feature type="signal peptide" evidence="12">
    <location>
        <begin position="1"/>
        <end position="22"/>
    </location>
</feature>
<keyword evidence="8 15" id="KW-0675">Receptor</keyword>
<evidence type="ECO:0000259" key="13">
    <source>
        <dbReference type="Pfam" id="PF00593"/>
    </source>
</evidence>
<name>A0ABS1BUE3_9NEIS</name>
<feature type="chain" id="PRO_5047171333" evidence="12">
    <location>
        <begin position="23"/>
        <end position="655"/>
    </location>
</feature>
<dbReference type="InterPro" id="IPR036942">
    <property type="entry name" value="Beta-barrel_TonB_sf"/>
</dbReference>
<keyword evidence="3 10" id="KW-0813">Transport</keyword>
<keyword evidence="5 10" id="KW-0812">Transmembrane</keyword>
<dbReference type="Pfam" id="PF07715">
    <property type="entry name" value="Plug"/>
    <property type="match status" value="1"/>
</dbReference>
<evidence type="ECO:0000256" key="12">
    <source>
        <dbReference type="SAM" id="SignalP"/>
    </source>
</evidence>
<dbReference type="InterPro" id="IPR037066">
    <property type="entry name" value="Plug_dom_sf"/>
</dbReference>
<sequence length="655" mass="72173">MKTPFFKLSMLTLALAAGYAQAEDLPAEHKQELQNITVKGDTSTRRVTTKKMDESTSTDMKDVLFNEPSINFGGGNATSQWVSIRGMGQDQIDMKVDNTYSDSHIFHHNGRFLLDPSLVKVVGVQKGTGSASAGIGATSGAIVAKTVDAADLLRDGQNVGFKVNAGVSSNKGYNRGATVYGRWGGLDALVTGNWVTEKDYKAGNGYRSATGNKVNGSAIGQRGLLAKFAYNFNDDHRVELSHRQEKTYGTRNLREEFDFAQAGRSATNSPRYRILTQDTTNLAYEGKQLGALGSLKANVYTQTIKREEPSATETATNKIVTNGANVGFDTPLFGKHTLKYGVNWRKEKSKPDSLSGGRVREEKTDYGIYAEGIWDIAPVTLTTGLRYDHYKTLFSGNSKSSGSKVNPSIGVIWDATPDLSFNANLNYASRSPRLYEVMLSGSRTALADPNLKAERARNAEVGVKYKLNDALFIEASYFDQQIKDVQAWRSLGRGRFMAYNGGTLKNRGYEISTSYRWRGLTARVGVAYNKPKINSANIDSLVTFVPVGRTWTAGLSYQFENPNLEIGWRGRFVQRTEHSAYQRGSGGGTERPGYGVNDIYLNWKPLPGKDNLNVNFAINNVGNKYYKSHTQRESTNGSSLPEAGRDVRLGVNYRW</sequence>
<dbReference type="PANTHER" id="PTHR30069">
    <property type="entry name" value="TONB-DEPENDENT OUTER MEMBRANE RECEPTOR"/>
    <property type="match status" value="1"/>
</dbReference>
<dbReference type="Gene3D" id="2.170.130.10">
    <property type="entry name" value="TonB-dependent receptor, plug domain"/>
    <property type="match status" value="1"/>
</dbReference>
<evidence type="ECO:0000256" key="2">
    <source>
        <dbReference type="ARBA" id="ARBA00009810"/>
    </source>
</evidence>
<keyword evidence="12" id="KW-0732">Signal</keyword>
<evidence type="ECO:0000256" key="3">
    <source>
        <dbReference type="ARBA" id="ARBA00022448"/>
    </source>
</evidence>
<comment type="subcellular location">
    <subcellularLocation>
        <location evidence="1 10">Cell outer membrane</location>
        <topology evidence="1 10">Multi-pass membrane protein</topology>
    </subcellularLocation>
</comment>
<evidence type="ECO:0000256" key="11">
    <source>
        <dbReference type="RuleBase" id="RU003357"/>
    </source>
</evidence>
<comment type="caution">
    <text evidence="15">The sequence shown here is derived from an EMBL/GenBank/DDBJ whole genome shotgun (WGS) entry which is preliminary data.</text>
</comment>
<dbReference type="Gene3D" id="2.40.170.20">
    <property type="entry name" value="TonB-dependent receptor, beta-barrel domain"/>
    <property type="match status" value="1"/>
</dbReference>
<dbReference type="PROSITE" id="PS52016">
    <property type="entry name" value="TONB_DEPENDENT_REC_3"/>
    <property type="match status" value="1"/>
</dbReference>
<evidence type="ECO:0000256" key="6">
    <source>
        <dbReference type="ARBA" id="ARBA00023077"/>
    </source>
</evidence>
<gene>
    <name evidence="15" type="ORF">JDW22_09390</name>
</gene>
<dbReference type="InterPro" id="IPR039426">
    <property type="entry name" value="TonB-dep_rcpt-like"/>
</dbReference>
<evidence type="ECO:0000256" key="4">
    <source>
        <dbReference type="ARBA" id="ARBA00022452"/>
    </source>
</evidence>
<evidence type="ECO:0000256" key="7">
    <source>
        <dbReference type="ARBA" id="ARBA00023136"/>
    </source>
</evidence>
<evidence type="ECO:0000313" key="16">
    <source>
        <dbReference type="Proteomes" id="UP000614058"/>
    </source>
</evidence>
<organism evidence="15 16">
    <name type="scientific">Kingella bonacorsii</name>
    <dbReference type="NCBI Taxonomy" id="2796361"/>
    <lineage>
        <taxon>Bacteria</taxon>
        <taxon>Pseudomonadati</taxon>
        <taxon>Pseudomonadota</taxon>
        <taxon>Betaproteobacteria</taxon>
        <taxon>Neisseriales</taxon>
        <taxon>Neisseriaceae</taxon>
        <taxon>Kingella</taxon>
    </lineage>
</organism>
<reference evidence="15 16" key="1">
    <citation type="journal article" date="2021" name="Pathogens">
        <title>Isolation and Characterization of Kingella bonacorsii sp. nov., A Novel Kingella Species Detected in a Stable Periodontitis Subject.</title>
        <authorList>
            <person name="Antezack A."/>
            <person name="Boxberger M."/>
            <person name="Rolland C."/>
            <person name="Monnet-Corti V."/>
            <person name="La Scola B."/>
        </authorList>
    </citation>
    <scope>NUCLEOTIDE SEQUENCE [LARGE SCALE GENOMIC DNA]</scope>
    <source>
        <strain evidence="15 16">Marseille-Q4569</strain>
    </source>
</reference>
<dbReference type="CDD" id="cd01347">
    <property type="entry name" value="ligand_gated_channel"/>
    <property type="match status" value="1"/>
</dbReference>
<protein>
    <submittedName>
        <fullName evidence="15">TonB-dependent receptor</fullName>
    </submittedName>
</protein>
<dbReference type="SUPFAM" id="SSF56935">
    <property type="entry name" value="Porins"/>
    <property type="match status" value="1"/>
</dbReference>
<keyword evidence="9 10" id="KW-0998">Cell outer membrane</keyword>
<proteinExistence type="inferred from homology"/>
<evidence type="ECO:0000256" key="10">
    <source>
        <dbReference type="PROSITE-ProRule" id="PRU01360"/>
    </source>
</evidence>
<dbReference type="InterPro" id="IPR000531">
    <property type="entry name" value="Beta-barrel_TonB"/>
</dbReference>
<evidence type="ECO:0000256" key="8">
    <source>
        <dbReference type="ARBA" id="ARBA00023170"/>
    </source>
</evidence>
<keyword evidence="16" id="KW-1185">Reference proteome</keyword>